<protein>
    <submittedName>
        <fullName evidence="2">Uncharacterized protein</fullName>
    </submittedName>
</protein>
<accession>A0A4Z0GY73</accession>
<dbReference type="AlphaFoldDB" id="A0A4Z0GY73"/>
<evidence type="ECO:0000256" key="1">
    <source>
        <dbReference type="SAM" id="MobiDB-lite"/>
    </source>
</evidence>
<name>A0A4Z0GY73_9ACTN</name>
<feature type="region of interest" description="Disordered" evidence="1">
    <location>
        <begin position="376"/>
        <end position="445"/>
    </location>
</feature>
<organism evidence="2 3">
    <name type="scientific">Streptomyces palmae</name>
    <dbReference type="NCBI Taxonomy" id="1701085"/>
    <lineage>
        <taxon>Bacteria</taxon>
        <taxon>Bacillati</taxon>
        <taxon>Actinomycetota</taxon>
        <taxon>Actinomycetes</taxon>
        <taxon>Kitasatosporales</taxon>
        <taxon>Streptomycetaceae</taxon>
        <taxon>Streptomyces</taxon>
    </lineage>
</organism>
<proteinExistence type="predicted"/>
<feature type="region of interest" description="Disordered" evidence="1">
    <location>
        <begin position="309"/>
        <end position="332"/>
    </location>
</feature>
<dbReference type="OrthoDB" id="4230136at2"/>
<gene>
    <name evidence="2" type="ORF">E4099_21020</name>
</gene>
<reference evidence="2 3" key="1">
    <citation type="submission" date="2019-03" db="EMBL/GenBank/DDBJ databases">
        <authorList>
            <person name="Gonzalez-Pimentel J.L."/>
        </authorList>
    </citation>
    <scope>NUCLEOTIDE SEQUENCE [LARGE SCALE GENOMIC DNA]</scope>
    <source>
        <strain evidence="2 3">JCM 31289</strain>
    </source>
</reference>
<sequence length="829" mass="87587">MPLLPGQRSAPGHHGESSLDDALRLGRGMRLRLLAAVRALLSDPSIAGLKDAPKLAAVVLYAKSRAPQGRWDDNLSSIWGAELGRWLGMKESTVHHKVLPKLRSSGALRTQEVRNALGQPTGLNCLVMPLWKARKGRDARHPLALSKAELATLLRLCEALFGHGWTPEGREPTPPGLLADRTGKGAATDRLGLLLMVLNTRASGWLQLCGGSVKKREGRGATTLARLLGCSPAGARKVLARLTEAGVVARQRKATATRMHGRGRVMLLPVARAYGRVLAPVEGVSGSRAVVSQRPDGAVGDQAPADAAASLGMPGIYGAADTEGAEDRERPDGAELHADHAPVVTPVVPQQLSCGFSGEAPSGCCGRPECACAREDQAGDGEEPARLTLVDGGPLRGEQPQQSQTDEHDQAQGAGPAEQSSAARVPTAGGQGSSGQQRGRVPRPPSDLEVVLGAVWPLWARLERSGARCRVITVARQEVAAISRVAGPEVAPQLLAARLERRLADQAGPAAVVDPVGWLIKRGLPRRVDCTDFRCDEGLRMDTGGHCETCAYLIADRRGLRAQIAAQVEATMPAETPKERRVVYEQQLREAVAQQQVDALARWEWAAAAQQRRSEAAAVARAKAEAADAARQALPCTDCGAPRAAGLCGTCGEQRALAELIRSTTRTVAAAWADITDPADIAAVRAQAEAGIQADVDRVRAQMQAQGATDQVIAVAARLAVESAAADYESSAVALLARGPEADTEARLAREATMRRAHHFDSRAAAQEAAAQAAEQARQRTARHLLTNRTAALPADQAPAARHDEPDPYAVAAAQVRAAITRPERRPAA</sequence>
<evidence type="ECO:0000313" key="3">
    <source>
        <dbReference type="Proteomes" id="UP000297948"/>
    </source>
</evidence>
<keyword evidence="3" id="KW-1185">Reference proteome</keyword>
<dbReference type="EMBL" id="SRID01000219">
    <property type="protein sequence ID" value="TGB01564.1"/>
    <property type="molecule type" value="Genomic_DNA"/>
</dbReference>
<dbReference type="RefSeq" id="WP_135340646.1">
    <property type="nucleotide sequence ID" value="NZ_JBHLTX010000058.1"/>
</dbReference>
<comment type="caution">
    <text evidence="2">The sequence shown here is derived from an EMBL/GenBank/DDBJ whole genome shotgun (WGS) entry which is preliminary data.</text>
</comment>
<evidence type="ECO:0000313" key="2">
    <source>
        <dbReference type="EMBL" id="TGB01564.1"/>
    </source>
</evidence>
<dbReference type="Proteomes" id="UP000297948">
    <property type="component" value="Unassembled WGS sequence"/>
</dbReference>